<feature type="chain" id="PRO_5035231704" description="DUF1344 domain-containing protein" evidence="1">
    <location>
        <begin position="21"/>
        <end position="83"/>
    </location>
</feature>
<protein>
    <recommendedName>
        <fullName evidence="4">DUF1344 domain-containing protein</fullName>
    </recommendedName>
</protein>
<dbReference type="RefSeq" id="WP_189501105.1">
    <property type="nucleotide sequence ID" value="NZ_BMZQ01000001.1"/>
</dbReference>
<comment type="caution">
    <text evidence="2">The sequence shown here is derived from an EMBL/GenBank/DDBJ whole genome shotgun (WGS) entry which is preliminary data.</text>
</comment>
<evidence type="ECO:0000313" key="3">
    <source>
        <dbReference type="Proteomes" id="UP000630142"/>
    </source>
</evidence>
<evidence type="ECO:0000256" key="1">
    <source>
        <dbReference type="SAM" id="SignalP"/>
    </source>
</evidence>
<sequence length="83" mass="8995">MKTGFAAASILLLSIVGAYAADTEGEIKKIDRDNLTITLSDGEKFKLPGEFDVTALEEGMDVVIAYDEVDGEKLITDMQLPDQ</sequence>
<dbReference type="InterPro" id="IPR009780">
    <property type="entry name" value="DUF1344"/>
</dbReference>
<gene>
    <name evidence="2" type="ORF">GCM10016234_02570</name>
</gene>
<evidence type="ECO:0000313" key="2">
    <source>
        <dbReference type="EMBL" id="GHD05868.1"/>
    </source>
</evidence>
<proteinExistence type="predicted"/>
<evidence type="ECO:0008006" key="4">
    <source>
        <dbReference type="Google" id="ProtNLM"/>
    </source>
</evidence>
<keyword evidence="1" id="KW-0732">Signal</keyword>
<dbReference type="Proteomes" id="UP000630142">
    <property type="component" value="Unassembled WGS sequence"/>
</dbReference>
<reference evidence="2" key="2">
    <citation type="submission" date="2020-09" db="EMBL/GenBank/DDBJ databases">
        <authorList>
            <person name="Sun Q."/>
            <person name="Kim S."/>
        </authorList>
    </citation>
    <scope>NUCLEOTIDE SEQUENCE</scope>
    <source>
        <strain evidence="2">KCTC 42249</strain>
    </source>
</reference>
<organism evidence="2 3">
    <name type="scientific">Tianweitania populi</name>
    <dbReference type="NCBI Taxonomy" id="1607949"/>
    <lineage>
        <taxon>Bacteria</taxon>
        <taxon>Pseudomonadati</taxon>
        <taxon>Pseudomonadota</taxon>
        <taxon>Alphaproteobacteria</taxon>
        <taxon>Hyphomicrobiales</taxon>
        <taxon>Phyllobacteriaceae</taxon>
        <taxon>Tianweitania</taxon>
    </lineage>
</organism>
<dbReference type="AlphaFoldDB" id="A0A8J3DMA9"/>
<dbReference type="EMBL" id="BMZQ01000001">
    <property type="protein sequence ID" value="GHD05868.1"/>
    <property type="molecule type" value="Genomic_DNA"/>
</dbReference>
<feature type="signal peptide" evidence="1">
    <location>
        <begin position="1"/>
        <end position="20"/>
    </location>
</feature>
<keyword evidence="3" id="KW-1185">Reference proteome</keyword>
<name>A0A8J3DMA9_9HYPH</name>
<reference evidence="2" key="1">
    <citation type="journal article" date="2014" name="Int. J. Syst. Evol. Microbiol.">
        <title>Complete genome sequence of Corynebacterium casei LMG S-19264T (=DSM 44701T), isolated from a smear-ripened cheese.</title>
        <authorList>
            <consortium name="US DOE Joint Genome Institute (JGI-PGF)"/>
            <person name="Walter F."/>
            <person name="Albersmeier A."/>
            <person name="Kalinowski J."/>
            <person name="Ruckert C."/>
        </authorList>
    </citation>
    <scope>NUCLEOTIDE SEQUENCE</scope>
    <source>
        <strain evidence="2">KCTC 42249</strain>
    </source>
</reference>
<dbReference type="Pfam" id="PF07076">
    <property type="entry name" value="DUF1344"/>
    <property type="match status" value="1"/>
</dbReference>
<accession>A0A8J3DMA9</accession>